<evidence type="ECO:0000313" key="4">
    <source>
        <dbReference type="Proteomes" id="UP000694844"/>
    </source>
</evidence>
<feature type="repeat" description="WD" evidence="3">
    <location>
        <begin position="216"/>
        <end position="257"/>
    </location>
</feature>
<evidence type="ECO:0000256" key="1">
    <source>
        <dbReference type="ARBA" id="ARBA00022574"/>
    </source>
</evidence>
<evidence type="ECO:0000256" key="2">
    <source>
        <dbReference type="ARBA" id="ARBA00022737"/>
    </source>
</evidence>
<feature type="repeat" description="WD" evidence="3">
    <location>
        <begin position="305"/>
        <end position="346"/>
    </location>
</feature>
<feature type="repeat" description="WD" evidence="3">
    <location>
        <begin position="89"/>
        <end position="130"/>
    </location>
</feature>
<dbReference type="AlphaFoldDB" id="A0A8B8EBU0"/>
<dbReference type="PROSITE" id="PS50294">
    <property type="entry name" value="WD_REPEATS_REGION"/>
    <property type="match status" value="5"/>
</dbReference>
<dbReference type="RefSeq" id="XP_022338117.1">
    <property type="nucleotide sequence ID" value="XM_022482409.1"/>
</dbReference>
<dbReference type="PRINTS" id="PR00320">
    <property type="entry name" value="GPROTEINBRPT"/>
</dbReference>
<proteinExistence type="predicted"/>
<dbReference type="InterPro" id="IPR019775">
    <property type="entry name" value="WD40_repeat_CS"/>
</dbReference>
<gene>
    <name evidence="5" type="primary">LOC111133768</name>
</gene>
<dbReference type="InterPro" id="IPR015943">
    <property type="entry name" value="WD40/YVTN_repeat-like_dom_sf"/>
</dbReference>
<dbReference type="GeneID" id="111133768"/>
<dbReference type="InterPro" id="IPR001680">
    <property type="entry name" value="WD40_rpt"/>
</dbReference>
<feature type="repeat" description="WD" evidence="3">
    <location>
        <begin position="130"/>
        <end position="172"/>
    </location>
</feature>
<dbReference type="OrthoDB" id="538223at2759"/>
<dbReference type="Proteomes" id="UP000694844">
    <property type="component" value="Chromosome 5"/>
</dbReference>
<dbReference type="PROSITE" id="PS00678">
    <property type="entry name" value="WD_REPEATS_1"/>
    <property type="match status" value="4"/>
</dbReference>
<dbReference type="PANTHER" id="PTHR45048:SF1">
    <property type="entry name" value="WD REPEAT-CONTAINING PROTEIN 88"/>
    <property type="match status" value="1"/>
</dbReference>
<keyword evidence="4" id="KW-1185">Reference proteome</keyword>
<reference evidence="5" key="1">
    <citation type="submission" date="2025-08" db="UniProtKB">
        <authorList>
            <consortium name="RefSeq"/>
        </authorList>
    </citation>
    <scope>IDENTIFICATION</scope>
    <source>
        <tissue evidence="5">Whole sample</tissue>
    </source>
</reference>
<protein>
    <submittedName>
        <fullName evidence="5">WD repeat-containing protein 88-like isoform X1</fullName>
    </submittedName>
</protein>
<dbReference type="Gene3D" id="2.130.10.10">
    <property type="entry name" value="YVTN repeat-like/Quinoprotein amine dehydrogenase"/>
    <property type="match status" value="3"/>
</dbReference>
<evidence type="ECO:0000256" key="3">
    <source>
        <dbReference type="PROSITE-ProRule" id="PRU00221"/>
    </source>
</evidence>
<name>A0A8B8EBU0_CRAVI</name>
<feature type="repeat" description="WD" evidence="3">
    <location>
        <begin position="46"/>
        <end position="87"/>
    </location>
</feature>
<dbReference type="PANTHER" id="PTHR45048">
    <property type="match status" value="1"/>
</dbReference>
<dbReference type="KEGG" id="cvn:111133768"/>
<dbReference type="InterPro" id="IPR011047">
    <property type="entry name" value="Quinoprotein_ADH-like_sf"/>
</dbReference>
<feature type="repeat" description="WD" evidence="3">
    <location>
        <begin position="174"/>
        <end position="215"/>
    </location>
</feature>
<organism evidence="4 5">
    <name type="scientific">Crassostrea virginica</name>
    <name type="common">Eastern oyster</name>
    <dbReference type="NCBI Taxonomy" id="6565"/>
    <lineage>
        <taxon>Eukaryota</taxon>
        <taxon>Metazoa</taxon>
        <taxon>Spiralia</taxon>
        <taxon>Lophotrochozoa</taxon>
        <taxon>Mollusca</taxon>
        <taxon>Bivalvia</taxon>
        <taxon>Autobranchia</taxon>
        <taxon>Pteriomorphia</taxon>
        <taxon>Ostreida</taxon>
        <taxon>Ostreoidea</taxon>
        <taxon>Ostreidae</taxon>
        <taxon>Crassostrea</taxon>
    </lineage>
</organism>
<dbReference type="SUPFAM" id="SSF50998">
    <property type="entry name" value="Quinoprotein alcohol dehydrogenase-like"/>
    <property type="match status" value="1"/>
</dbReference>
<dbReference type="Pfam" id="PF00400">
    <property type="entry name" value="WD40"/>
    <property type="match status" value="7"/>
</dbReference>
<dbReference type="InterPro" id="IPR020472">
    <property type="entry name" value="WD40_PAC1"/>
</dbReference>
<evidence type="ECO:0000313" key="5">
    <source>
        <dbReference type="RefSeq" id="XP_022338117.1"/>
    </source>
</evidence>
<keyword evidence="2" id="KW-0677">Repeat</keyword>
<dbReference type="PROSITE" id="PS50082">
    <property type="entry name" value="WD_REPEATS_2"/>
    <property type="match status" value="7"/>
</dbReference>
<sequence>MTTLSEDVDYLAVDTQSESNDGRISAATWEHEDLAQGQELVKIRVFRGHTESVNSCNYIDNDTKILSGSSDKTSRIWDINTGELKHHYTGGHEAAISEISINDNSRRFVSSGWDKKVQVWDVETGNILWTGRHAGIVTCCRFSHDGKLVISGSDLDNTLKIWDANSGELLQNLEDMHESTITSCIFAPADDKVVTTSMDRTSKFYDLRSNKVTIQLEGHINIIADCDISFDERKFATASWDKSVKIWDVATGAYRTSGPGCLQGSHEGTVSCCQFSRDGLMLVSGSYDNTVVVWDVDNEMQKLQLQGHDDWVNDVCFSTDQNNILSASKDHTIRMWNVQDTEKIPVVLERKKAMGLSIMKCSNCGKPFSISQMDSFRDNTICVFCRLQNREQEMLAIMNSVKVDED</sequence>
<accession>A0A8B8EBU0</accession>
<keyword evidence="1 3" id="KW-0853">WD repeat</keyword>
<dbReference type="SMART" id="SM00320">
    <property type="entry name" value="WD40"/>
    <property type="match status" value="7"/>
</dbReference>
<feature type="repeat" description="WD" evidence="3">
    <location>
        <begin position="263"/>
        <end position="304"/>
    </location>
</feature>
<dbReference type="CDD" id="cd00200">
    <property type="entry name" value="WD40"/>
    <property type="match status" value="1"/>
</dbReference>